<dbReference type="PROSITE" id="PS00107">
    <property type="entry name" value="PROTEIN_KINASE_ATP"/>
    <property type="match status" value="1"/>
</dbReference>
<organism evidence="11 12">
    <name type="scientific">Penicillium vulpinum</name>
    <dbReference type="NCBI Taxonomy" id="29845"/>
    <lineage>
        <taxon>Eukaryota</taxon>
        <taxon>Fungi</taxon>
        <taxon>Dikarya</taxon>
        <taxon>Ascomycota</taxon>
        <taxon>Pezizomycotina</taxon>
        <taxon>Eurotiomycetes</taxon>
        <taxon>Eurotiomycetidae</taxon>
        <taxon>Eurotiales</taxon>
        <taxon>Aspergillaceae</taxon>
        <taxon>Penicillium</taxon>
    </lineage>
</organism>
<keyword evidence="6 9" id="KW-0067">ATP-binding</keyword>
<sequence length="483" mass="54776">MFIQRTFPSLLYYPCSWKTSVGGLARMPFMAFKNFSSSAESGPLPFKYVPIEEVERLEKYQPGGYHPILIGDVLHSRYRVAHKLGYGAYSTTWLCRDSQSNTYVAVKVGTAESNDREVDVLNYLNHVRTAESNDREADVLNCLNHSSPLDHLGSSMIPSIKDRFILHGPNGTHPCYVTTLAMCSVSSAKEGSYKRIFQASTARSLIVQLLLAVQYIHSKGVAHGDLHTGNILLGLPADFDQLSIEELYEKYGSPTLEPVIRFDGQPIKESSIPSSVVPPIWLGKASEEFSLPESRVLLSDFGEAYRPSIEYRYSSHTPISFTPPEARFDPECGLSFSADIWTLACSIWIILGQRPLFEDILATPDDITAEQVDTRGKLPLRWWEKWAARHRYFDESGKPNQGRQVRSWEDRFEKHIQLPRQQAGIPGFDVEEKAAIMNMLRSMLCFEPEKRLTARDILKCEWMERWAVPDFEKSHVGECRGRG</sequence>
<evidence type="ECO:0000256" key="2">
    <source>
        <dbReference type="ARBA" id="ARBA00022527"/>
    </source>
</evidence>
<dbReference type="PROSITE" id="PS50011">
    <property type="entry name" value="PROTEIN_KINASE_DOM"/>
    <property type="match status" value="1"/>
</dbReference>
<evidence type="ECO:0000259" key="10">
    <source>
        <dbReference type="PROSITE" id="PS50011"/>
    </source>
</evidence>
<dbReference type="EMBL" id="MDYP01000021">
    <property type="protein sequence ID" value="OQE05945.1"/>
    <property type="molecule type" value="Genomic_DNA"/>
</dbReference>
<evidence type="ECO:0000256" key="9">
    <source>
        <dbReference type="PROSITE-ProRule" id="PRU10141"/>
    </source>
</evidence>
<dbReference type="GO" id="GO:0004674">
    <property type="term" value="F:protein serine/threonine kinase activity"/>
    <property type="evidence" value="ECO:0007669"/>
    <property type="project" value="UniProtKB-KW"/>
</dbReference>
<dbReference type="PANTHER" id="PTHR47634:SF9">
    <property type="entry name" value="PROTEIN KINASE DOMAIN-CONTAINING PROTEIN-RELATED"/>
    <property type="match status" value="1"/>
</dbReference>
<keyword evidence="5" id="KW-0418">Kinase</keyword>
<evidence type="ECO:0000313" key="12">
    <source>
        <dbReference type="Proteomes" id="UP000191518"/>
    </source>
</evidence>
<gene>
    <name evidence="11" type="ORF">PENVUL_c021G05468</name>
</gene>
<comment type="caution">
    <text evidence="11">The sequence shown here is derived from an EMBL/GenBank/DDBJ whole genome shotgun (WGS) entry which is preliminary data.</text>
</comment>
<evidence type="ECO:0000313" key="11">
    <source>
        <dbReference type="EMBL" id="OQE05945.1"/>
    </source>
</evidence>
<evidence type="ECO:0000256" key="3">
    <source>
        <dbReference type="ARBA" id="ARBA00022679"/>
    </source>
</evidence>
<keyword evidence="4 9" id="KW-0547">Nucleotide-binding</keyword>
<evidence type="ECO:0000256" key="4">
    <source>
        <dbReference type="ARBA" id="ARBA00022741"/>
    </source>
</evidence>
<dbReference type="InterPro" id="IPR051334">
    <property type="entry name" value="SRPK"/>
</dbReference>
<dbReference type="Gene3D" id="3.30.200.20">
    <property type="entry name" value="Phosphorylase Kinase, domain 1"/>
    <property type="match status" value="1"/>
</dbReference>
<reference evidence="12" key="1">
    <citation type="journal article" date="2017" name="Nat. Microbiol.">
        <title>Global analysis of biosynthetic gene clusters reveals vast potential of secondary metabolite production in Penicillium species.</title>
        <authorList>
            <person name="Nielsen J.C."/>
            <person name="Grijseels S."/>
            <person name="Prigent S."/>
            <person name="Ji B."/>
            <person name="Dainat J."/>
            <person name="Nielsen K.F."/>
            <person name="Frisvad J.C."/>
            <person name="Workman M."/>
            <person name="Nielsen J."/>
        </authorList>
    </citation>
    <scope>NUCLEOTIDE SEQUENCE [LARGE SCALE GENOMIC DNA]</scope>
    <source>
        <strain evidence="12">IBT 29486</strain>
    </source>
</reference>
<dbReference type="AlphaFoldDB" id="A0A1V6RW11"/>
<keyword evidence="3" id="KW-0808">Transferase</keyword>
<dbReference type="Proteomes" id="UP000191518">
    <property type="component" value="Unassembled WGS sequence"/>
</dbReference>
<dbReference type="InterPro" id="IPR000719">
    <property type="entry name" value="Prot_kinase_dom"/>
</dbReference>
<evidence type="ECO:0000256" key="1">
    <source>
        <dbReference type="ARBA" id="ARBA00012513"/>
    </source>
</evidence>
<dbReference type="InterPro" id="IPR011009">
    <property type="entry name" value="Kinase-like_dom_sf"/>
</dbReference>
<evidence type="ECO:0000256" key="5">
    <source>
        <dbReference type="ARBA" id="ARBA00022777"/>
    </source>
</evidence>
<dbReference type="GO" id="GO:0005524">
    <property type="term" value="F:ATP binding"/>
    <property type="evidence" value="ECO:0007669"/>
    <property type="project" value="UniProtKB-UniRule"/>
</dbReference>
<accession>A0A1V6RW11</accession>
<dbReference type="GO" id="GO:0000245">
    <property type="term" value="P:spliceosomal complex assembly"/>
    <property type="evidence" value="ECO:0007669"/>
    <property type="project" value="TreeGrafter"/>
</dbReference>
<dbReference type="InterPro" id="IPR017441">
    <property type="entry name" value="Protein_kinase_ATP_BS"/>
</dbReference>
<keyword evidence="2" id="KW-0723">Serine/threonine-protein kinase</keyword>
<dbReference type="SMART" id="SM00220">
    <property type="entry name" value="S_TKc"/>
    <property type="match status" value="1"/>
</dbReference>
<evidence type="ECO:0000256" key="7">
    <source>
        <dbReference type="ARBA" id="ARBA00047899"/>
    </source>
</evidence>
<name>A0A1V6RW11_9EURO</name>
<feature type="domain" description="Protein kinase" evidence="10">
    <location>
        <begin position="78"/>
        <end position="463"/>
    </location>
</feature>
<dbReference type="PANTHER" id="PTHR47634">
    <property type="entry name" value="PROTEIN KINASE DOMAIN-CONTAINING PROTEIN-RELATED"/>
    <property type="match status" value="1"/>
</dbReference>
<protein>
    <recommendedName>
        <fullName evidence="1">non-specific serine/threonine protein kinase</fullName>
        <ecNumber evidence="1">2.7.11.1</ecNumber>
    </recommendedName>
</protein>
<keyword evidence="12" id="KW-1185">Reference proteome</keyword>
<evidence type="ECO:0000256" key="6">
    <source>
        <dbReference type="ARBA" id="ARBA00022840"/>
    </source>
</evidence>
<dbReference type="Gene3D" id="1.10.510.10">
    <property type="entry name" value="Transferase(Phosphotransferase) domain 1"/>
    <property type="match status" value="1"/>
</dbReference>
<feature type="binding site" evidence="9">
    <location>
        <position position="107"/>
    </location>
    <ligand>
        <name>ATP</name>
        <dbReference type="ChEBI" id="CHEBI:30616"/>
    </ligand>
</feature>
<proteinExistence type="predicted"/>
<dbReference type="STRING" id="29845.A0A1V6RW11"/>
<dbReference type="EC" id="2.7.11.1" evidence="1"/>
<comment type="catalytic activity">
    <reaction evidence="7">
        <text>L-threonyl-[protein] + ATP = O-phospho-L-threonyl-[protein] + ADP + H(+)</text>
        <dbReference type="Rhea" id="RHEA:46608"/>
        <dbReference type="Rhea" id="RHEA-COMP:11060"/>
        <dbReference type="Rhea" id="RHEA-COMP:11605"/>
        <dbReference type="ChEBI" id="CHEBI:15378"/>
        <dbReference type="ChEBI" id="CHEBI:30013"/>
        <dbReference type="ChEBI" id="CHEBI:30616"/>
        <dbReference type="ChEBI" id="CHEBI:61977"/>
        <dbReference type="ChEBI" id="CHEBI:456216"/>
        <dbReference type="EC" id="2.7.11.1"/>
    </reaction>
</comment>
<evidence type="ECO:0000256" key="8">
    <source>
        <dbReference type="ARBA" id="ARBA00048679"/>
    </source>
</evidence>
<comment type="catalytic activity">
    <reaction evidence="8">
        <text>L-seryl-[protein] + ATP = O-phospho-L-seryl-[protein] + ADP + H(+)</text>
        <dbReference type="Rhea" id="RHEA:17989"/>
        <dbReference type="Rhea" id="RHEA-COMP:9863"/>
        <dbReference type="Rhea" id="RHEA-COMP:11604"/>
        <dbReference type="ChEBI" id="CHEBI:15378"/>
        <dbReference type="ChEBI" id="CHEBI:29999"/>
        <dbReference type="ChEBI" id="CHEBI:30616"/>
        <dbReference type="ChEBI" id="CHEBI:83421"/>
        <dbReference type="ChEBI" id="CHEBI:456216"/>
        <dbReference type="EC" id="2.7.11.1"/>
    </reaction>
</comment>
<dbReference type="GO" id="GO:0050684">
    <property type="term" value="P:regulation of mRNA processing"/>
    <property type="evidence" value="ECO:0007669"/>
    <property type="project" value="TreeGrafter"/>
</dbReference>
<dbReference type="SUPFAM" id="SSF56112">
    <property type="entry name" value="Protein kinase-like (PK-like)"/>
    <property type="match status" value="1"/>
</dbReference>
<dbReference type="Pfam" id="PF00069">
    <property type="entry name" value="Pkinase"/>
    <property type="match status" value="1"/>
</dbReference>